<dbReference type="AlphaFoldDB" id="A0A0C2W0T3"/>
<evidence type="ECO:0000259" key="2">
    <source>
        <dbReference type="Pfam" id="PF09011"/>
    </source>
</evidence>
<name>A0A0C2W0T3_AMAMK</name>
<sequence>MVRLVSGIQPRRRHDSAKPAPVPAEQRARSRELNQQRQSEIDSALLAWETYTLAKAEELSQWFDRKPRYFLDLFFQAGTRLASHHEKVNGFNAFKSMRIAEMREDGQTVQLMDVQAKLAEEWKALSEEDKLAVIEGFESSHQCVKRPTARSRIQDVSHVKRNMQALLSSLKIRVGIEGFFCIVRNNTEYNMAPSWFFTTPELEKYMDIAVRRRWDCAEIGGRLEAFAIAGCDVASMLFDLIYV</sequence>
<protein>
    <recommendedName>
        <fullName evidence="2">HMG box domain-containing protein</fullName>
    </recommendedName>
</protein>
<evidence type="ECO:0000313" key="3">
    <source>
        <dbReference type="EMBL" id="KIL54459.1"/>
    </source>
</evidence>
<accession>A0A0C2W0T3</accession>
<evidence type="ECO:0000313" key="4">
    <source>
        <dbReference type="EMBL" id="KIL54722.1"/>
    </source>
</evidence>
<dbReference type="CDD" id="cd00084">
    <property type="entry name" value="HMG-box_SF"/>
    <property type="match status" value="1"/>
</dbReference>
<dbReference type="Gene3D" id="1.10.30.10">
    <property type="entry name" value="High mobility group box domain"/>
    <property type="match status" value="1"/>
</dbReference>
<feature type="domain" description="HMG box" evidence="2">
    <location>
        <begin position="87"/>
        <end position="132"/>
    </location>
</feature>
<reference evidence="4 5" key="1">
    <citation type="submission" date="2014-04" db="EMBL/GenBank/DDBJ databases">
        <title>Evolutionary Origins and Diversification of the Mycorrhizal Mutualists.</title>
        <authorList>
            <consortium name="DOE Joint Genome Institute"/>
            <consortium name="Mycorrhizal Genomics Consortium"/>
            <person name="Kohler A."/>
            <person name="Kuo A."/>
            <person name="Nagy L.G."/>
            <person name="Floudas D."/>
            <person name="Copeland A."/>
            <person name="Barry K.W."/>
            <person name="Cichocki N."/>
            <person name="Veneault-Fourrey C."/>
            <person name="LaButti K."/>
            <person name="Lindquist E.A."/>
            <person name="Lipzen A."/>
            <person name="Lundell T."/>
            <person name="Morin E."/>
            <person name="Murat C."/>
            <person name="Riley R."/>
            <person name="Ohm R."/>
            <person name="Sun H."/>
            <person name="Tunlid A."/>
            <person name="Henrissat B."/>
            <person name="Grigoriev I.V."/>
            <person name="Hibbett D.S."/>
            <person name="Martin F."/>
        </authorList>
    </citation>
    <scope>NUCLEOTIDE SEQUENCE [LARGE SCALE GENOMIC DNA]</scope>
    <source>
        <strain evidence="4 5">Koide BX008</strain>
    </source>
</reference>
<dbReference type="HOGENOM" id="CLU_099898_0_0_1"/>
<dbReference type="SUPFAM" id="SSF47095">
    <property type="entry name" value="HMG-box"/>
    <property type="match status" value="1"/>
</dbReference>
<gene>
    <name evidence="4" type="ORF">M378DRAFT_92015</name>
    <name evidence="3" type="ORF">M378DRAFT_92499</name>
</gene>
<dbReference type="Proteomes" id="UP000054549">
    <property type="component" value="Unassembled WGS sequence"/>
</dbReference>
<dbReference type="Pfam" id="PF09011">
    <property type="entry name" value="HMG_box_2"/>
    <property type="match status" value="1"/>
</dbReference>
<feature type="region of interest" description="Disordered" evidence="1">
    <location>
        <begin position="1"/>
        <end position="36"/>
    </location>
</feature>
<evidence type="ECO:0000256" key="1">
    <source>
        <dbReference type="SAM" id="MobiDB-lite"/>
    </source>
</evidence>
<evidence type="ECO:0000313" key="5">
    <source>
        <dbReference type="Proteomes" id="UP000054549"/>
    </source>
</evidence>
<keyword evidence="5" id="KW-1185">Reference proteome</keyword>
<dbReference type="InterPro" id="IPR036910">
    <property type="entry name" value="HMG_box_dom_sf"/>
</dbReference>
<dbReference type="EMBL" id="KN818740">
    <property type="protein sequence ID" value="KIL54459.1"/>
    <property type="molecule type" value="Genomic_DNA"/>
</dbReference>
<dbReference type="EMBL" id="KN818650">
    <property type="protein sequence ID" value="KIL54722.1"/>
    <property type="molecule type" value="Genomic_DNA"/>
</dbReference>
<dbReference type="InterPro" id="IPR009071">
    <property type="entry name" value="HMG_box_dom"/>
</dbReference>
<dbReference type="STRING" id="946122.A0A0C2W0T3"/>
<organism evidence="4 5">
    <name type="scientific">Amanita muscaria (strain Koide BX008)</name>
    <dbReference type="NCBI Taxonomy" id="946122"/>
    <lineage>
        <taxon>Eukaryota</taxon>
        <taxon>Fungi</taxon>
        <taxon>Dikarya</taxon>
        <taxon>Basidiomycota</taxon>
        <taxon>Agaricomycotina</taxon>
        <taxon>Agaricomycetes</taxon>
        <taxon>Agaricomycetidae</taxon>
        <taxon>Agaricales</taxon>
        <taxon>Pluteineae</taxon>
        <taxon>Amanitaceae</taxon>
        <taxon>Amanita</taxon>
    </lineage>
</organism>
<proteinExistence type="predicted"/>
<dbReference type="OrthoDB" id="3022251at2759"/>